<protein>
    <submittedName>
        <fullName evidence="3">Uncharacterized protein</fullName>
    </submittedName>
</protein>
<proteinExistence type="predicted"/>
<reference evidence="3 4" key="1">
    <citation type="submission" date="2017-09" db="EMBL/GenBank/DDBJ databases">
        <title>Bacterial strain isolated from the female urinary microbiota.</title>
        <authorList>
            <person name="Thomas-White K."/>
            <person name="Kumar N."/>
            <person name="Forster S."/>
            <person name="Putonti C."/>
            <person name="Lawley T."/>
            <person name="Wolfe A.J."/>
        </authorList>
    </citation>
    <scope>NUCLEOTIDE SEQUENCE [LARGE SCALE GENOMIC DNA]</scope>
    <source>
        <strain evidence="3 4">UMB0908</strain>
    </source>
</reference>
<dbReference type="Proteomes" id="UP000235363">
    <property type="component" value="Unassembled WGS sequence"/>
</dbReference>
<dbReference type="EMBL" id="PNHF01000015">
    <property type="protein sequence ID" value="PMC62127.1"/>
    <property type="molecule type" value="Genomic_DNA"/>
</dbReference>
<feature type="compositionally biased region" description="Low complexity" evidence="1">
    <location>
        <begin position="14"/>
        <end position="42"/>
    </location>
</feature>
<feature type="transmembrane region" description="Helical" evidence="2">
    <location>
        <begin position="163"/>
        <end position="182"/>
    </location>
</feature>
<keyword evidence="2" id="KW-0472">Membrane</keyword>
<evidence type="ECO:0000313" key="4">
    <source>
        <dbReference type="Proteomes" id="UP000235363"/>
    </source>
</evidence>
<name>A0A2N6SYH7_9CORY</name>
<evidence type="ECO:0000313" key="3">
    <source>
        <dbReference type="EMBL" id="PMC62127.1"/>
    </source>
</evidence>
<evidence type="ECO:0000256" key="1">
    <source>
        <dbReference type="SAM" id="MobiDB-lite"/>
    </source>
</evidence>
<feature type="compositionally biased region" description="Gly residues" evidence="1">
    <location>
        <begin position="295"/>
        <end position="309"/>
    </location>
</feature>
<sequence length="353" mass="36271">MTPAPNGQGRGGWAIPAAPASPTAPQAPAAPTSSHAPMAAPVPASPSAPPAFGRSGVTAPVSHELPGGHGDGPRRIEGRIQPRGHVPGRPPAPIPMSGFNPYQAPPAPESREVVRRRASAARKWAIATAVLFGLGALATWVSYQSLAGSPLLSILFGFLSPVLYFAAVVASGVLGAYAIATLRSLAERARRWEPPLARSEKAITAMHLWPGRNVSGPVVILAETGVRGPGMWAWFATCVLWPLALASVFWSNNAVGVFHTGVLAAIAAVTSAVTAASLTRAMSPPDPRRMVPGADGDGAGAAGGAGTGSGPDSDVDSEPFWSRGLVTPHRPRSPKTVIPPIDDAITSLYEENP</sequence>
<dbReference type="AlphaFoldDB" id="A0A2N6SYH7"/>
<keyword evidence="2" id="KW-0812">Transmembrane</keyword>
<comment type="caution">
    <text evidence="3">The sequence shown here is derived from an EMBL/GenBank/DDBJ whole genome shotgun (WGS) entry which is preliminary data.</text>
</comment>
<feature type="region of interest" description="Disordered" evidence="1">
    <location>
        <begin position="279"/>
        <end position="353"/>
    </location>
</feature>
<feature type="region of interest" description="Disordered" evidence="1">
    <location>
        <begin position="1"/>
        <end position="110"/>
    </location>
</feature>
<evidence type="ECO:0000256" key="2">
    <source>
        <dbReference type="SAM" id="Phobius"/>
    </source>
</evidence>
<keyword evidence="2" id="KW-1133">Transmembrane helix</keyword>
<feature type="transmembrane region" description="Helical" evidence="2">
    <location>
        <begin position="124"/>
        <end position="143"/>
    </location>
</feature>
<gene>
    <name evidence="3" type="ORF">CJ204_07305</name>
</gene>
<organism evidence="3 4">
    <name type="scientific">Corynebacterium xerosis</name>
    <dbReference type="NCBI Taxonomy" id="1725"/>
    <lineage>
        <taxon>Bacteria</taxon>
        <taxon>Bacillati</taxon>
        <taxon>Actinomycetota</taxon>
        <taxon>Actinomycetes</taxon>
        <taxon>Mycobacteriales</taxon>
        <taxon>Corynebacteriaceae</taxon>
        <taxon>Corynebacterium</taxon>
    </lineage>
</organism>
<feature type="transmembrane region" description="Helical" evidence="2">
    <location>
        <begin position="256"/>
        <end position="279"/>
    </location>
</feature>
<feature type="transmembrane region" description="Helical" evidence="2">
    <location>
        <begin position="231"/>
        <end position="250"/>
    </location>
</feature>
<dbReference type="RefSeq" id="WP_102213003.1">
    <property type="nucleotide sequence ID" value="NZ_PNHF01000015.1"/>
</dbReference>
<accession>A0A2N6SYH7</accession>
<feature type="compositionally biased region" description="Basic and acidic residues" evidence="1">
    <location>
        <begin position="71"/>
        <end position="80"/>
    </location>
</feature>